<comment type="caution">
    <text evidence="10">Lacks conserved residue(s) required for the propagation of feature annotation.</text>
</comment>
<dbReference type="InterPro" id="IPR011009">
    <property type="entry name" value="Kinase-like_dom_sf"/>
</dbReference>
<dbReference type="GO" id="GO:0006508">
    <property type="term" value="P:proteolysis"/>
    <property type="evidence" value="ECO:0007669"/>
    <property type="project" value="UniProtKB-KW"/>
</dbReference>
<feature type="binding site" evidence="11">
    <location>
        <position position="355"/>
    </location>
    <ligand>
        <name>ATP</name>
        <dbReference type="ChEBI" id="CHEBI:30616"/>
    </ligand>
</feature>
<dbReference type="PROSITE" id="PS50011">
    <property type="entry name" value="PROTEIN_KINASE_DOM"/>
    <property type="match status" value="1"/>
</dbReference>
<keyword evidence="12" id="KW-1133">Transmembrane helix</keyword>
<evidence type="ECO:0000256" key="9">
    <source>
        <dbReference type="ARBA" id="ARBA00022840"/>
    </source>
</evidence>
<keyword evidence="7" id="KW-0378">Hydrolase</keyword>
<sequence length="1559" mass="171608">MLVNRASAAASLLFALIIFHGIHQMAMAQDCPLDFSASNFTLAASACSNNETRGTCCRYINALIAISISRYANLTSNIGAPPELRETCLRSVSQSLELYGTPRNATVFCGLGTKIRVHYQCKGRKTVTQMLKSPRFGDVSSNCIMPLSVESNCKKCLNASILYLHRLVGDEANVTLSNCRDATFTTIASQVDIVSAVDTASCFFGIPGIGSMPVVISDKSPPSLPPVISPSQFHASSPSELPSKDHRHHYRLTIIPAIGIFITSVAVLLLIVMILLIRKKSRQLEDSEVPDKTSWKAFPTRSFRKLQEGPASMFRKFSYKETKKATNNFNTIIGQGGFGTVYKAQFSDGFVVAVKWMDKVSEQAEDDFCREIELLGRLHHRHLVSLRGFCVDRRERFLMYEYMENGSLKDHLHSTGKTPLSWQTRIQIAIDVANALEYLHFYCEPPLCHRDIKSSNILLDENFVAKVADFGLAHASKTGAISIEPMNTDIRGTPGYMDPEYVVNEELTEKSDVYSYGVLLLELVSGRRAIQDGRNLVEWSQIYMADESRLPELVDPNVGESFDLEQLLTIASIIRWCTQREGRARPSIKQVLRVLYESSDPMHIGFVNDMEDGDYEGGERSKGKVHRSEVIYHSGDARYLPSSSMPSVDPKFCKNYNVVCNMESSTSGIKKEDKSNGKIEELEQWRSGCDACRNKKRARRRTSKQVRRQVDINCLHMDKLVMLKAFSNPHKLYSTILDSVKVLPPTGSNEMLKLLYTCDNIFHGFAWFYYEMNRQLQRTYLASNYGENVITGVVDLGLWPENWSLKDDGMTEVPARVEVILSVIAANHGLNTMNSPRDEESHEFPYKILWEESEGLYSSDILAAMERGDFVSSFAGNQGAYLILGISSHYWGCPAINVHQRNLRMKFTGVTCKSQQFVESTLAEDKLAYIIHMDKSVMPNTFANHENWYSSILESASVSSTSSNTAPNLLYTYDNAFHGFSVVLSKDELESLRNTPGVVSAYADKMAKLDTTHTFEFLSLNPSNGIWPASNFGEDVIIGEQFDPSMCNKKLIGARKFNKGVIGANPGANITMNSPRDVEGHGSHTSSTAAGNYVKDVSVLGYAKGTARGVAPAARLAMYKVLWENGEGRYASDVLAGMDQAIAEGVDVISISMGFDDAPLYEDPIAIASFAAMEKGVIVSSSAGNAGPSLSSLHNGIPWQLTVAAGSIDRRFGGTVLLGDEKTIFCSSGYTGTVEVVNRPFIYDKEISACNSSALLSKVQNLVVICDETGNLYDQVQQLINAKVVAGIFITSSSPELDIGDLDYPAVFFTQTEAPIVINYAKDNLTPKVTILFQQTILGTKPAPTVASYTSRGPSPSYPGVLKPDLMAPGTNVLAAWIPDSKNSTNLNKNYIMISGTSMACPHTSGVAALMKAAHPDWSAAAIRSAMMTTANPLDNTNNPINDEGSINLDHASPLAMGSGQVDPNKAVDPGNSTSTVQEFRRVVTYVGYGPSTYKAKLTAPWGSNVTVVPDTLLFNVKYEQQSYVLTVHKKKNGIMSYGSLVWFDEGEKHTVRSPIVTV</sequence>
<name>A0A4Y7J286_PAPSO</name>
<dbReference type="PROSITE" id="PS00107">
    <property type="entry name" value="PROTEIN_KINASE_ATP"/>
    <property type="match status" value="1"/>
</dbReference>
<dbReference type="Gene3D" id="3.30.70.80">
    <property type="entry name" value="Peptidase S8 propeptide/proteinase inhibitor I9"/>
    <property type="match status" value="1"/>
</dbReference>
<dbReference type="PANTHER" id="PTHR10795">
    <property type="entry name" value="PROPROTEIN CONVERTASE SUBTILISIN/KEXIN"/>
    <property type="match status" value="1"/>
</dbReference>
<dbReference type="Pfam" id="PF05922">
    <property type="entry name" value="Inhibitor_I9"/>
    <property type="match status" value="1"/>
</dbReference>
<dbReference type="InterPro" id="IPR017441">
    <property type="entry name" value="Protein_kinase_ATP_BS"/>
</dbReference>
<evidence type="ECO:0000256" key="6">
    <source>
        <dbReference type="ARBA" id="ARBA00022777"/>
    </source>
</evidence>
<dbReference type="InterPro" id="IPR023828">
    <property type="entry name" value="Peptidase_S8_Ser-AS"/>
</dbReference>
<evidence type="ECO:0000313" key="16">
    <source>
        <dbReference type="Proteomes" id="UP000316621"/>
    </source>
</evidence>
<keyword evidence="12" id="KW-0472">Membrane</keyword>
<evidence type="ECO:0000256" key="4">
    <source>
        <dbReference type="ARBA" id="ARBA00022729"/>
    </source>
</evidence>
<dbReference type="FunFam" id="3.30.200.20:FF:000420">
    <property type="entry name" value="Putative receptor-like protein kinase"/>
    <property type="match status" value="1"/>
</dbReference>
<keyword evidence="2" id="KW-0645">Protease</keyword>
<dbReference type="PROSITE" id="PS00138">
    <property type="entry name" value="SUBTILASE_SER"/>
    <property type="match status" value="1"/>
</dbReference>
<gene>
    <name evidence="15" type="ORF">C5167_013765</name>
</gene>
<dbReference type="SMART" id="SM00220">
    <property type="entry name" value="S_TKc"/>
    <property type="match status" value="1"/>
</dbReference>
<dbReference type="Gene3D" id="1.10.510.10">
    <property type="entry name" value="Transferase(Phosphotransferase) domain 1"/>
    <property type="match status" value="1"/>
</dbReference>
<dbReference type="SUPFAM" id="SSF52743">
    <property type="entry name" value="Subtilisin-like"/>
    <property type="match status" value="1"/>
</dbReference>
<feature type="transmembrane region" description="Helical" evidence="12">
    <location>
        <begin position="254"/>
        <end position="277"/>
    </location>
</feature>
<keyword evidence="8" id="KW-0720">Serine protease</keyword>
<dbReference type="STRING" id="3469.A0A4Y7J286"/>
<evidence type="ECO:0000256" key="10">
    <source>
        <dbReference type="PROSITE-ProRule" id="PRU01240"/>
    </source>
</evidence>
<dbReference type="PROSITE" id="PS51892">
    <property type="entry name" value="SUBTILASE"/>
    <property type="match status" value="1"/>
</dbReference>
<keyword evidence="12" id="KW-0812">Transmembrane</keyword>
<dbReference type="CDD" id="cd02120">
    <property type="entry name" value="PA_subtilisin_like"/>
    <property type="match status" value="1"/>
</dbReference>
<dbReference type="InterPro" id="IPR010259">
    <property type="entry name" value="S8pro/Inhibitor_I9"/>
</dbReference>
<dbReference type="InterPro" id="IPR000209">
    <property type="entry name" value="Peptidase_S8/S53_dom"/>
</dbReference>
<dbReference type="Pfam" id="PF00069">
    <property type="entry name" value="Pkinase"/>
    <property type="match status" value="1"/>
</dbReference>
<dbReference type="Proteomes" id="UP000316621">
    <property type="component" value="Chromosome 3"/>
</dbReference>
<dbReference type="InterPro" id="IPR015500">
    <property type="entry name" value="Peptidase_S8_subtilisin-rel"/>
</dbReference>
<dbReference type="InterPro" id="IPR036852">
    <property type="entry name" value="Peptidase_S8/S53_dom_sf"/>
</dbReference>
<dbReference type="Pfam" id="PF17766">
    <property type="entry name" value="fn3_6"/>
    <property type="match status" value="1"/>
</dbReference>
<dbReference type="Pfam" id="PF19160">
    <property type="entry name" value="SPARK"/>
    <property type="match status" value="1"/>
</dbReference>
<dbReference type="InterPro" id="IPR000719">
    <property type="entry name" value="Prot_kinase_dom"/>
</dbReference>
<dbReference type="Gene3D" id="3.50.30.30">
    <property type="match status" value="1"/>
</dbReference>
<evidence type="ECO:0000256" key="8">
    <source>
        <dbReference type="ARBA" id="ARBA00022825"/>
    </source>
</evidence>
<dbReference type="InterPro" id="IPR008271">
    <property type="entry name" value="Ser/Thr_kinase_AS"/>
</dbReference>
<evidence type="ECO:0000256" key="13">
    <source>
        <dbReference type="SAM" id="SignalP"/>
    </source>
</evidence>
<dbReference type="FunFam" id="1.10.510.10:FF:000381">
    <property type="entry name" value="Putative receptor-like protein kinase"/>
    <property type="match status" value="1"/>
</dbReference>
<dbReference type="SUPFAM" id="SSF56112">
    <property type="entry name" value="Protein kinase-like (PK-like)"/>
    <property type="match status" value="1"/>
</dbReference>
<dbReference type="Gramene" id="RZC54907">
    <property type="protein sequence ID" value="RZC54907"/>
    <property type="gene ID" value="C5167_013765"/>
</dbReference>
<keyword evidence="5 11" id="KW-0547">Nucleotide-binding</keyword>
<dbReference type="FunFam" id="3.30.70.80:FF:000003">
    <property type="entry name" value="Subtilisin-like protease SBT1.9"/>
    <property type="match status" value="1"/>
</dbReference>
<organism evidence="15 16">
    <name type="scientific">Papaver somniferum</name>
    <name type="common">Opium poppy</name>
    <dbReference type="NCBI Taxonomy" id="3469"/>
    <lineage>
        <taxon>Eukaryota</taxon>
        <taxon>Viridiplantae</taxon>
        <taxon>Streptophyta</taxon>
        <taxon>Embryophyta</taxon>
        <taxon>Tracheophyta</taxon>
        <taxon>Spermatophyta</taxon>
        <taxon>Magnoliopsida</taxon>
        <taxon>Ranunculales</taxon>
        <taxon>Papaveraceae</taxon>
        <taxon>Papaveroideae</taxon>
        <taxon>Papaver</taxon>
    </lineage>
</organism>
<keyword evidence="3" id="KW-0808">Transferase</keyword>
<dbReference type="InterPro" id="IPR041469">
    <property type="entry name" value="Subtilisin-like_FN3"/>
</dbReference>
<dbReference type="GO" id="GO:0004672">
    <property type="term" value="F:protein kinase activity"/>
    <property type="evidence" value="ECO:0007669"/>
    <property type="project" value="InterPro"/>
</dbReference>
<evidence type="ECO:0000256" key="1">
    <source>
        <dbReference type="ARBA" id="ARBA00011073"/>
    </source>
</evidence>
<keyword evidence="6" id="KW-0418">Kinase</keyword>
<feature type="chain" id="PRO_5021397487" description="Protein kinase domain-containing protein" evidence="13">
    <location>
        <begin position="29"/>
        <end position="1559"/>
    </location>
</feature>
<dbReference type="InterPro" id="IPR037045">
    <property type="entry name" value="S8pro/Inhibitor_I9_sf"/>
</dbReference>
<evidence type="ECO:0000256" key="3">
    <source>
        <dbReference type="ARBA" id="ARBA00022679"/>
    </source>
</evidence>
<dbReference type="InterPro" id="IPR034197">
    <property type="entry name" value="Peptidases_S8_3"/>
</dbReference>
<proteinExistence type="inferred from homology"/>
<dbReference type="InterPro" id="IPR043891">
    <property type="entry name" value="SPARK"/>
</dbReference>
<evidence type="ECO:0000313" key="15">
    <source>
        <dbReference type="EMBL" id="RZC54907.1"/>
    </source>
</evidence>
<evidence type="ECO:0000256" key="12">
    <source>
        <dbReference type="SAM" id="Phobius"/>
    </source>
</evidence>
<evidence type="ECO:0000256" key="2">
    <source>
        <dbReference type="ARBA" id="ARBA00022670"/>
    </source>
</evidence>
<dbReference type="CDD" id="cd04852">
    <property type="entry name" value="Peptidases_S8_3"/>
    <property type="match status" value="1"/>
</dbReference>
<dbReference type="InterPro" id="IPR045051">
    <property type="entry name" value="SBT"/>
</dbReference>
<evidence type="ECO:0000256" key="5">
    <source>
        <dbReference type="ARBA" id="ARBA00022741"/>
    </source>
</evidence>
<keyword evidence="9 11" id="KW-0067">ATP-binding</keyword>
<protein>
    <recommendedName>
        <fullName evidence="14">Protein kinase domain-containing protein</fullName>
    </recommendedName>
</protein>
<evidence type="ECO:0000259" key="14">
    <source>
        <dbReference type="PROSITE" id="PS50011"/>
    </source>
</evidence>
<evidence type="ECO:0000256" key="11">
    <source>
        <dbReference type="PROSITE-ProRule" id="PRU10141"/>
    </source>
</evidence>
<dbReference type="PROSITE" id="PS00108">
    <property type="entry name" value="PROTEIN_KINASE_ST"/>
    <property type="match status" value="1"/>
</dbReference>
<dbReference type="Gene3D" id="3.30.200.20">
    <property type="entry name" value="Phosphorylase Kinase, domain 1"/>
    <property type="match status" value="1"/>
</dbReference>
<feature type="signal peptide" evidence="13">
    <location>
        <begin position="1"/>
        <end position="28"/>
    </location>
</feature>
<keyword evidence="16" id="KW-1185">Reference proteome</keyword>
<dbReference type="CDD" id="cd14066">
    <property type="entry name" value="STKc_IRAK"/>
    <property type="match status" value="1"/>
</dbReference>
<evidence type="ECO:0000256" key="7">
    <source>
        <dbReference type="ARBA" id="ARBA00022801"/>
    </source>
</evidence>
<accession>A0A4Y7J286</accession>
<comment type="similarity">
    <text evidence="1 10">Belongs to the peptidase S8 family.</text>
</comment>
<reference evidence="15 16" key="1">
    <citation type="journal article" date="2018" name="Science">
        <title>The opium poppy genome and morphinan production.</title>
        <authorList>
            <person name="Guo L."/>
            <person name="Winzer T."/>
            <person name="Yang X."/>
            <person name="Li Y."/>
            <person name="Ning Z."/>
            <person name="He Z."/>
            <person name="Teodor R."/>
            <person name="Lu Y."/>
            <person name="Bowser T.A."/>
            <person name="Graham I.A."/>
            <person name="Ye K."/>
        </authorList>
    </citation>
    <scope>NUCLEOTIDE SEQUENCE [LARGE SCALE GENOMIC DNA]</scope>
    <source>
        <strain evidence="16">cv. HN1</strain>
        <tissue evidence="15">Leaves</tissue>
    </source>
</reference>
<dbReference type="PRINTS" id="PR00723">
    <property type="entry name" value="SUBTILISIN"/>
</dbReference>
<dbReference type="Pfam" id="PF00082">
    <property type="entry name" value="Peptidase_S8"/>
    <property type="match status" value="1"/>
</dbReference>
<dbReference type="EMBL" id="CM010717">
    <property type="protein sequence ID" value="RZC54907.1"/>
    <property type="molecule type" value="Genomic_DNA"/>
</dbReference>
<dbReference type="GO" id="GO:0004252">
    <property type="term" value="F:serine-type endopeptidase activity"/>
    <property type="evidence" value="ECO:0007669"/>
    <property type="project" value="InterPro"/>
</dbReference>
<keyword evidence="4 13" id="KW-0732">Signal</keyword>
<feature type="domain" description="Protein kinase" evidence="14">
    <location>
        <begin position="327"/>
        <end position="606"/>
    </location>
</feature>
<dbReference type="Gene3D" id="3.40.50.200">
    <property type="entry name" value="Peptidase S8/S53 domain"/>
    <property type="match status" value="1"/>
</dbReference>
<dbReference type="GO" id="GO:0005524">
    <property type="term" value="F:ATP binding"/>
    <property type="evidence" value="ECO:0007669"/>
    <property type="project" value="UniProtKB-UniRule"/>
</dbReference>